<name>A0ABV1HYE5_9FIRM</name>
<evidence type="ECO:0000313" key="3">
    <source>
        <dbReference type="Proteomes" id="UP001470288"/>
    </source>
</evidence>
<organism evidence="2 3">
    <name type="scientific">Hominiventricola aquisgranensis</name>
    <dbReference type="NCBI Taxonomy" id="3133164"/>
    <lineage>
        <taxon>Bacteria</taxon>
        <taxon>Bacillati</taxon>
        <taxon>Bacillota</taxon>
        <taxon>Clostridia</taxon>
        <taxon>Lachnospirales</taxon>
        <taxon>Lachnospiraceae</taxon>
        <taxon>Hominiventricola</taxon>
    </lineage>
</organism>
<sequence>MEKIDRATHVLKIDGDRGEVRIADEVVAIIAGMAATDVRGVASMAGNIKNELVSMMGMKTLSKGVKVEVTDTDVKVDLALNLEFEANILKVSGIVQDKVKAAIENMTGMKVSEVNVRVAGIVLE</sequence>
<dbReference type="Pfam" id="PF03780">
    <property type="entry name" value="Asp23"/>
    <property type="match status" value="1"/>
</dbReference>
<gene>
    <name evidence="2" type="ORF">WMO62_03725</name>
</gene>
<protein>
    <submittedName>
        <fullName evidence="2">Asp23/Gls24 family envelope stress response protein</fullName>
    </submittedName>
</protein>
<keyword evidence="3" id="KW-1185">Reference proteome</keyword>
<dbReference type="PANTHER" id="PTHR34297:SF1">
    <property type="entry name" value="ASP23_GLS24 FAMILY ENVELOPE STRESS RESPONSE PROTEIN"/>
    <property type="match status" value="1"/>
</dbReference>
<dbReference type="EMBL" id="JBBMFC010000005">
    <property type="protein sequence ID" value="MEQ2577953.1"/>
    <property type="molecule type" value="Genomic_DNA"/>
</dbReference>
<reference evidence="2 3" key="1">
    <citation type="submission" date="2024-03" db="EMBL/GenBank/DDBJ databases">
        <title>Human intestinal bacterial collection.</title>
        <authorList>
            <person name="Pauvert C."/>
            <person name="Hitch T.C.A."/>
            <person name="Clavel T."/>
        </authorList>
    </citation>
    <scope>NUCLEOTIDE SEQUENCE [LARGE SCALE GENOMIC DNA]</scope>
    <source>
        <strain evidence="2 3">CLA-AA-H78B</strain>
    </source>
</reference>
<accession>A0ABV1HYE5</accession>
<dbReference type="Proteomes" id="UP001470288">
    <property type="component" value="Unassembled WGS sequence"/>
</dbReference>
<comment type="caution">
    <text evidence="2">The sequence shown here is derived from an EMBL/GenBank/DDBJ whole genome shotgun (WGS) entry which is preliminary data.</text>
</comment>
<dbReference type="InterPro" id="IPR005531">
    <property type="entry name" value="Asp23"/>
</dbReference>
<evidence type="ECO:0000313" key="2">
    <source>
        <dbReference type="EMBL" id="MEQ2577953.1"/>
    </source>
</evidence>
<dbReference type="PANTHER" id="PTHR34297">
    <property type="entry name" value="HYPOTHETICAL CYTOSOLIC PROTEIN-RELATED"/>
    <property type="match status" value="1"/>
</dbReference>
<proteinExistence type="inferred from homology"/>
<comment type="similarity">
    <text evidence="1">Belongs to the asp23 family.</text>
</comment>
<dbReference type="RefSeq" id="WP_117496532.1">
    <property type="nucleotide sequence ID" value="NZ_JBBMFC010000005.1"/>
</dbReference>
<evidence type="ECO:0000256" key="1">
    <source>
        <dbReference type="ARBA" id="ARBA00005721"/>
    </source>
</evidence>